<dbReference type="eggNOG" id="COG1862">
    <property type="taxonomic scope" value="Bacteria"/>
</dbReference>
<reference evidence="14 15" key="1">
    <citation type="journal article" date="2010" name="J. Bacteriol.">
        <title>Complete genome sequence of "Candidatus Puniceispirillum marinum" IMCC1322, a representative of the SAR116 clade in the Alphaproteobacteria.</title>
        <authorList>
            <person name="Oh H.M."/>
            <person name="Kwon K.K."/>
            <person name="Kang I."/>
            <person name="Kang S.G."/>
            <person name="Lee J.H."/>
            <person name="Kim S.J."/>
            <person name="Cho J.C."/>
        </authorList>
    </citation>
    <scope>NUCLEOTIDE SEQUENCE [LARGE SCALE GENOMIC DNA]</scope>
    <source>
        <strain evidence="14 15">IMCC1322</strain>
    </source>
</reference>
<dbReference type="SMART" id="SM01323">
    <property type="entry name" value="YajC"/>
    <property type="match status" value="1"/>
</dbReference>
<keyword evidence="10 13" id="KW-1133">Transmembrane helix</keyword>
<dbReference type="Proteomes" id="UP000007460">
    <property type="component" value="Chromosome"/>
</dbReference>
<keyword evidence="11" id="KW-0811">Translocation</keyword>
<dbReference type="GO" id="GO:0016829">
    <property type="term" value="F:lyase activity"/>
    <property type="evidence" value="ECO:0007669"/>
    <property type="project" value="UniProtKB-KW"/>
</dbReference>
<evidence type="ECO:0000256" key="8">
    <source>
        <dbReference type="ARBA" id="ARBA00022692"/>
    </source>
</evidence>
<dbReference type="EMBL" id="CP001751">
    <property type="protein sequence ID" value="ADE38650.1"/>
    <property type="molecule type" value="Genomic_DNA"/>
</dbReference>
<dbReference type="GO" id="GO:0005886">
    <property type="term" value="C:plasma membrane"/>
    <property type="evidence" value="ECO:0007669"/>
    <property type="project" value="UniProtKB-SubCell"/>
</dbReference>
<dbReference type="NCBIfam" id="TIGR00739">
    <property type="entry name" value="yajC"/>
    <property type="match status" value="1"/>
</dbReference>
<dbReference type="AlphaFoldDB" id="D5BQT6"/>
<accession>D5BQT6</accession>
<proteinExistence type="inferred from homology"/>
<dbReference type="RefSeq" id="WP_013045280.1">
    <property type="nucleotide sequence ID" value="NC_014010.1"/>
</dbReference>
<comment type="similarity">
    <text evidence="3">Belongs to the YajC family.</text>
</comment>
<dbReference type="PRINTS" id="PR01853">
    <property type="entry name" value="YAJCTRNLCASE"/>
</dbReference>
<sequence>MFISPAFAQASGGLAEGGFGLLPIIFVMVIFYFLLIRPQQKRAKQHKEMLGALRRGDKIITSGGLTGSIVKVVDDSETVEVEIAKDVKVHIVRSMIADIQNKTEPVKKK</sequence>
<evidence type="ECO:0000313" key="15">
    <source>
        <dbReference type="Proteomes" id="UP000007460"/>
    </source>
</evidence>
<dbReference type="Pfam" id="PF02699">
    <property type="entry name" value="YajC"/>
    <property type="match status" value="1"/>
</dbReference>
<comment type="subunit">
    <text evidence="4">Part of the SecDF-YidC-YajC translocase complex. The SecDF-YidC-YajC translocase forms a supercomplex with SecYEG, called the holo-translocon (HTL).</text>
</comment>
<evidence type="ECO:0000256" key="10">
    <source>
        <dbReference type="ARBA" id="ARBA00022989"/>
    </source>
</evidence>
<keyword evidence="12 13" id="KW-0472">Membrane</keyword>
<keyword evidence="15" id="KW-1185">Reference proteome</keyword>
<keyword evidence="9" id="KW-0653">Protein transport</keyword>
<evidence type="ECO:0000313" key="14">
    <source>
        <dbReference type="EMBL" id="ADE38650.1"/>
    </source>
</evidence>
<evidence type="ECO:0000256" key="3">
    <source>
        <dbReference type="ARBA" id="ARBA00006742"/>
    </source>
</evidence>
<keyword evidence="14" id="KW-0456">Lyase</keyword>
<dbReference type="KEGG" id="apb:SAR116_0407"/>
<keyword evidence="7" id="KW-1003">Cell membrane</keyword>
<evidence type="ECO:0000256" key="11">
    <source>
        <dbReference type="ARBA" id="ARBA00023010"/>
    </source>
</evidence>
<evidence type="ECO:0000256" key="4">
    <source>
        <dbReference type="ARBA" id="ARBA00011718"/>
    </source>
</evidence>
<dbReference type="STRING" id="488538.SAR116_0407"/>
<dbReference type="GO" id="GO:0015031">
    <property type="term" value="P:protein transport"/>
    <property type="evidence" value="ECO:0007669"/>
    <property type="project" value="UniProtKB-KW"/>
</dbReference>
<dbReference type="PANTHER" id="PTHR33909:SF1">
    <property type="entry name" value="SEC TRANSLOCON ACCESSORY COMPLEX SUBUNIT YAJC"/>
    <property type="match status" value="1"/>
</dbReference>
<dbReference type="HOGENOM" id="CLU_116157_2_0_5"/>
<evidence type="ECO:0000256" key="9">
    <source>
        <dbReference type="ARBA" id="ARBA00022927"/>
    </source>
</evidence>
<organism evidence="14 15">
    <name type="scientific">Puniceispirillum marinum (strain IMCC1322)</name>
    <dbReference type="NCBI Taxonomy" id="488538"/>
    <lineage>
        <taxon>Bacteria</taxon>
        <taxon>Pseudomonadati</taxon>
        <taxon>Pseudomonadota</taxon>
        <taxon>Alphaproteobacteria</taxon>
        <taxon>Candidatus Puniceispirillales</taxon>
        <taxon>Candidatus Puniceispirillaceae</taxon>
        <taxon>Candidatus Puniceispirillum</taxon>
    </lineage>
</organism>
<keyword evidence="6" id="KW-0813">Transport</keyword>
<evidence type="ECO:0000256" key="7">
    <source>
        <dbReference type="ARBA" id="ARBA00022475"/>
    </source>
</evidence>
<dbReference type="PANTHER" id="PTHR33909">
    <property type="entry name" value="SEC TRANSLOCON ACCESSORY COMPLEX SUBUNIT YAJC"/>
    <property type="match status" value="1"/>
</dbReference>
<evidence type="ECO:0000256" key="1">
    <source>
        <dbReference type="ARBA" id="ARBA00002061"/>
    </source>
</evidence>
<evidence type="ECO:0000256" key="6">
    <source>
        <dbReference type="ARBA" id="ARBA00022448"/>
    </source>
</evidence>
<name>D5BQT6_PUNMI</name>
<evidence type="ECO:0000256" key="2">
    <source>
        <dbReference type="ARBA" id="ARBA00004162"/>
    </source>
</evidence>
<evidence type="ECO:0000256" key="12">
    <source>
        <dbReference type="ARBA" id="ARBA00023136"/>
    </source>
</evidence>
<feature type="transmembrane region" description="Helical" evidence="13">
    <location>
        <begin position="17"/>
        <end position="36"/>
    </location>
</feature>
<dbReference type="InterPro" id="IPR003849">
    <property type="entry name" value="Preprotein_translocase_YajC"/>
</dbReference>
<keyword evidence="8 13" id="KW-0812">Transmembrane</keyword>
<protein>
    <recommendedName>
        <fullName evidence="5">Sec translocon accessory complex subunit YajC</fullName>
    </recommendedName>
</protein>
<comment type="function">
    <text evidence="1">The SecYEG-SecDF-YajC-YidC holo-translocon (HTL) protein secretase/insertase is a supercomplex required for protein secretion, insertion of proteins into membranes, and assembly of membrane protein complexes. While the SecYEG complex is essential for assembly of a number of proteins and complexes, the SecDF-YajC-YidC subcomplex facilitates these functions.</text>
</comment>
<evidence type="ECO:0000256" key="5">
    <source>
        <dbReference type="ARBA" id="ARBA00014962"/>
    </source>
</evidence>
<comment type="subcellular location">
    <subcellularLocation>
        <location evidence="2">Cell membrane</location>
        <topology evidence="2">Single-pass membrane protein</topology>
    </subcellularLocation>
</comment>
<gene>
    <name evidence="14" type="ordered locus">SAR116_0407</name>
</gene>
<dbReference type="OrthoDB" id="9811406at2"/>
<evidence type="ECO:0000256" key="13">
    <source>
        <dbReference type="SAM" id="Phobius"/>
    </source>
</evidence>